<gene>
    <name evidence="2" type="ORF">RGF97_13345</name>
</gene>
<protein>
    <submittedName>
        <fullName evidence="2">Uncharacterized protein</fullName>
    </submittedName>
</protein>
<accession>A0ABY9RWQ7</accession>
<dbReference type="EMBL" id="CP133762">
    <property type="protein sequence ID" value="WMX45644.1"/>
    <property type="molecule type" value="Genomic_DNA"/>
</dbReference>
<reference evidence="2 3" key="1">
    <citation type="submission" date="2023-09" db="EMBL/GenBank/DDBJ databases">
        <title>Complete genome of Streptomyces roseicoloratus T14.</title>
        <authorList>
            <person name="Bashizi T."/>
            <person name="Kim M.-J."/>
            <person name="Lee G."/>
            <person name="Tagele S.B."/>
            <person name="Shin J.-H."/>
        </authorList>
    </citation>
    <scope>NUCLEOTIDE SEQUENCE [LARGE SCALE GENOMIC DNA]</scope>
    <source>
        <strain evidence="2 3">T14</strain>
    </source>
</reference>
<feature type="transmembrane region" description="Helical" evidence="1">
    <location>
        <begin position="105"/>
        <end position="122"/>
    </location>
</feature>
<sequence>MSGSSWSAFSWGNHHGARLAALAQEFGYKYQDASLENASGLLVSFTPDLRPEARARAARNWARYPRARDGGPLPPLADEAVRLLKLRMRCDCAHQYTEGQLHRRAVYAVLYVVFHVAAFSMRDGWDGLRVNLIVGAALLALVALVPVVNRRQRAKYGALLEDAGFRRVTDHDGRVWYEPPAD</sequence>
<evidence type="ECO:0000313" key="3">
    <source>
        <dbReference type="Proteomes" id="UP001250858"/>
    </source>
</evidence>
<keyword evidence="1" id="KW-0472">Membrane</keyword>
<keyword evidence="1" id="KW-1133">Transmembrane helix</keyword>
<organism evidence="2 3">
    <name type="scientific">Streptomyces roseicoloratus</name>
    <dbReference type="NCBI Taxonomy" id="2508722"/>
    <lineage>
        <taxon>Bacteria</taxon>
        <taxon>Bacillati</taxon>
        <taxon>Actinomycetota</taxon>
        <taxon>Actinomycetes</taxon>
        <taxon>Kitasatosporales</taxon>
        <taxon>Streptomycetaceae</taxon>
        <taxon>Streptomyces</taxon>
    </lineage>
</organism>
<dbReference type="RefSeq" id="WP_309548582.1">
    <property type="nucleotide sequence ID" value="NZ_CP133762.1"/>
</dbReference>
<dbReference type="Proteomes" id="UP001250858">
    <property type="component" value="Chromosome"/>
</dbReference>
<keyword evidence="3" id="KW-1185">Reference proteome</keyword>
<name>A0ABY9RWQ7_9ACTN</name>
<evidence type="ECO:0000256" key="1">
    <source>
        <dbReference type="SAM" id="Phobius"/>
    </source>
</evidence>
<feature type="transmembrane region" description="Helical" evidence="1">
    <location>
        <begin position="128"/>
        <end position="148"/>
    </location>
</feature>
<proteinExistence type="predicted"/>
<keyword evidence="1" id="KW-0812">Transmembrane</keyword>
<evidence type="ECO:0000313" key="2">
    <source>
        <dbReference type="EMBL" id="WMX45644.1"/>
    </source>
</evidence>